<dbReference type="RefSeq" id="WP_040750718.1">
    <property type="nucleotide sequence ID" value="NZ_JACHIT010000001.1"/>
</dbReference>
<dbReference type="Pfam" id="PF00903">
    <property type="entry name" value="Glyoxalase"/>
    <property type="match status" value="1"/>
</dbReference>
<dbReference type="GO" id="GO:0051213">
    <property type="term" value="F:dioxygenase activity"/>
    <property type="evidence" value="ECO:0007669"/>
    <property type="project" value="UniProtKB-KW"/>
</dbReference>
<keyword evidence="2" id="KW-0456">Lyase</keyword>
<dbReference type="AlphaFoldDB" id="A0A7W9PED2"/>
<dbReference type="SUPFAM" id="SSF54593">
    <property type="entry name" value="Glyoxalase/Bleomycin resistance protein/Dihydroxybiphenyl dioxygenase"/>
    <property type="match status" value="1"/>
</dbReference>
<keyword evidence="2" id="KW-0223">Dioxygenase</keyword>
<sequence length="128" mass="14256">MTPTFTGGHNIAMKLPRAQFDRTVAFYRDVMGMEVTEDTGESVTEGVIQSAAVRFGPVTLWLDRIDNYARADLWLELFTDDVDRATEHLAAHGIPVQDELEPLPASMNAHWISNPAGIPHIVRLPDND</sequence>
<reference evidence="2 3" key="1">
    <citation type="submission" date="2020-08" db="EMBL/GenBank/DDBJ databases">
        <title>Sequencing the genomes of 1000 actinobacteria strains.</title>
        <authorList>
            <person name="Klenk H.-P."/>
        </authorList>
    </citation>
    <scope>NUCLEOTIDE SEQUENCE [LARGE SCALE GENOMIC DNA]</scope>
    <source>
        <strain evidence="2 3">DSM 43582</strain>
    </source>
</reference>
<gene>
    <name evidence="2" type="ORF">BJY24_003439</name>
</gene>
<feature type="domain" description="Glyoxalase/fosfomycin resistance/dioxygenase" evidence="1">
    <location>
        <begin position="15"/>
        <end position="117"/>
    </location>
</feature>
<evidence type="ECO:0000259" key="1">
    <source>
        <dbReference type="Pfam" id="PF00903"/>
    </source>
</evidence>
<protein>
    <submittedName>
        <fullName evidence="2">Catechol 2,3-dioxygenase-like lactoylglutathione lyase family enzyme</fullName>
    </submittedName>
</protein>
<evidence type="ECO:0000313" key="3">
    <source>
        <dbReference type="Proteomes" id="UP000540412"/>
    </source>
</evidence>
<dbReference type="InterPro" id="IPR029068">
    <property type="entry name" value="Glyas_Bleomycin-R_OHBP_Dase"/>
</dbReference>
<dbReference type="Proteomes" id="UP000540412">
    <property type="component" value="Unassembled WGS sequence"/>
</dbReference>
<name>A0A7W9PED2_9NOCA</name>
<accession>A0A7W9PED2</accession>
<evidence type="ECO:0000313" key="2">
    <source>
        <dbReference type="EMBL" id="MBB5914572.1"/>
    </source>
</evidence>
<dbReference type="Gene3D" id="3.10.180.10">
    <property type="entry name" value="2,3-Dihydroxybiphenyl 1,2-Dioxygenase, domain 1"/>
    <property type="match status" value="1"/>
</dbReference>
<dbReference type="GO" id="GO:0016829">
    <property type="term" value="F:lyase activity"/>
    <property type="evidence" value="ECO:0007669"/>
    <property type="project" value="UniProtKB-KW"/>
</dbReference>
<comment type="caution">
    <text evidence="2">The sequence shown here is derived from an EMBL/GenBank/DDBJ whole genome shotgun (WGS) entry which is preliminary data.</text>
</comment>
<keyword evidence="2" id="KW-0560">Oxidoreductase</keyword>
<organism evidence="2 3">
    <name type="scientific">Nocardia transvalensis</name>
    <dbReference type="NCBI Taxonomy" id="37333"/>
    <lineage>
        <taxon>Bacteria</taxon>
        <taxon>Bacillati</taxon>
        <taxon>Actinomycetota</taxon>
        <taxon>Actinomycetes</taxon>
        <taxon>Mycobacteriales</taxon>
        <taxon>Nocardiaceae</taxon>
        <taxon>Nocardia</taxon>
    </lineage>
</organism>
<dbReference type="EMBL" id="JACHIT010000001">
    <property type="protein sequence ID" value="MBB5914572.1"/>
    <property type="molecule type" value="Genomic_DNA"/>
</dbReference>
<keyword evidence="3" id="KW-1185">Reference proteome</keyword>
<proteinExistence type="predicted"/>
<dbReference type="InterPro" id="IPR004360">
    <property type="entry name" value="Glyas_Fos-R_dOase_dom"/>
</dbReference>